<evidence type="ECO:0000256" key="1">
    <source>
        <dbReference type="SAM" id="MobiDB-lite"/>
    </source>
</evidence>
<reference evidence="2" key="1">
    <citation type="submission" date="2018-05" db="EMBL/GenBank/DDBJ databases">
        <title>Draft genome of Mucuna pruriens seed.</title>
        <authorList>
            <person name="Nnadi N.E."/>
            <person name="Vos R."/>
            <person name="Hasami M.H."/>
            <person name="Devisetty U.K."/>
            <person name="Aguiy J.C."/>
        </authorList>
    </citation>
    <scope>NUCLEOTIDE SEQUENCE [LARGE SCALE GENOMIC DNA]</scope>
    <source>
        <strain evidence="2">JCA_2017</strain>
    </source>
</reference>
<dbReference type="Proteomes" id="UP000257109">
    <property type="component" value="Unassembled WGS sequence"/>
</dbReference>
<feature type="compositionally biased region" description="Polar residues" evidence="1">
    <location>
        <begin position="159"/>
        <end position="169"/>
    </location>
</feature>
<name>A0A371EPU0_MUCPR</name>
<dbReference type="EMBL" id="QJKJ01012754">
    <property type="protein sequence ID" value="RDX67966.1"/>
    <property type="molecule type" value="Genomic_DNA"/>
</dbReference>
<feature type="non-terminal residue" evidence="2">
    <location>
        <position position="1"/>
    </location>
</feature>
<protein>
    <submittedName>
        <fullName evidence="2">Uncharacterized protein</fullName>
    </submittedName>
</protein>
<dbReference type="AlphaFoldDB" id="A0A371EPU0"/>
<feature type="region of interest" description="Disordered" evidence="1">
    <location>
        <begin position="159"/>
        <end position="178"/>
    </location>
</feature>
<evidence type="ECO:0000313" key="3">
    <source>
        <dbReference type="Proteomes" id="UP000257109"/>
    </source>
</evidence>
<evidence type="ECO:0000313" key="2">
    <source>
        <dbReference type="EMBL" id="RDX67966.1"/>
    </source>
</evidence>
<proteinExistence type="predicted"/>
<dbReference type="OrthoDB" id="999762at2759"/>
<organism evidence="2 3">
    <name type="scientific">Mucuna pruriens</name>
    <name type="common">Velvet bean</name>
    <name type="synonym">Dolichos pruriens</name>
    <dbReference type="NCBI Taxonomy" id="157652"/>
    <lineage>
        <taxon>Eukaryota</taxon>
        <taxon>Viridiplantae</taxon>
        <taxon>Streptophyta</taxon>
        <taxon>Embryophyta</taxon>
        <taxon>Tracheophyta</taxon>
        <taxon>Spermatophyta</taxon>
        <taxon>Magnoliopsida</taxon>
        <taxon>eudicotyledons</taxon>
        <taxon>Gunneridae</taxon>
        <taxon>Pentapetalae</taxon>
        <taxon>rosids</taxon>
        <taxon>fabids</taxon>
        <taxon>Fabales</taxon>
        <taxon>Fabaceae</taxon>
        <taxon>Papilionoideae</taxon>
        <taxon>50 kb inversion clade</taxon>
        <taxon>NPAAA clade</taxon>
        <taxon>indigoferoid/millettioid clade</taxon>
        <taxon>Phaseoleae</taxon>
        <taxon>Mucuna</taxon>
    </lineage>
</organism>
<comment type="caution">
    <text evidence="2">The sequence shown here is derived from an EMBL/GenBank/DDBJ whole genome shotgun (WGS) entry which is preliminary data.</text>
</comment>
<keyword evidence="3" id="KW-1185">Reference proteome</keyword>
<sequence length="178" mass="19404">MIDVASRGALIDKTSATTHLISNMASNTQQFRTGGTIAPRMVNEVGTIDNLRLENQLTELTSLVRQLAIGQHQPMATVKACGICTSIEHPTNMCPTLQEIESSHLQKCWINRWPPVREAAICKPAFKPEHVSKPRQLSTVESKIPGAIVPTIVVAENTSTSKPVSNKQPGVSADHELY</sequence>
<gene>
    <name evidence="2" type="ORF">CR513_53107</name>
</gene>
<accession>A0A371EPU0</accession>